<keyword evidence="5 8" id="KW-0645">Protease</keyword>
<keyword evidence="8" id="KW-0479">Metal-binding</keyword>
<keyword evidence="4 8" id="KW-0031">Aminopeptidase</keyword>
<evidence type="ECO:0000256" key="3">
    <source>
        <dbReference type="ARBA" id="ARBA00009528"/>
    </source>
</evidence>
<dbReference type="Pfam" id="PF02789">
    <property type="entry name" value="Peptidase_M17_N"/>
    <property type="match status" value="1"/>
</dbReference>
<gene>
    <name evidence="8" type="primary">pepA</name>
    <name evidence="10" type="ORF">J2Z66_000063</name>
</gene>
<dbReference type="PROSITE" id="PS00631">
    <property type="entry name" value="CYTOSOL_AP"/>
    <property type="match status" value="1"/>
</dbReference>
<feature type="binding site" evidence="8">
    <location>
        <position position="254"/>
    </location>
    <ligand>
        <name>Mn(2+)</name>
        <dbReference type="ChEBI" id="CHEBI:29035"/>
        <label>1</label>
    </ligand>
</feature>
<dbReference type="Pfam" id="PF00883">
    <property type="entry name" value="Peptidase_M17"/>
    <property type="match status" value="1"/>
</dbReference>
<comment type="cofactor">
    <cofactor evidence="8">
        <name>Mn(2+)</name>
        <dbReference type="ChEBI" id="CHEBI:29035"/>
    </cofactor>
    <text evidence="8">Binds 2 manganese ions per subunit.</text>
</comment>
<evidence type="ECO:0000259" key="9">
    <source>
        <dbReference type="PROSITE" id="PS00631"/>
    </source>
</evidence>
<dbReference type="SUPFAM" id="SSF52949">
    <property type="entry name" value="Macro domain-like"/>
    <property type="match status" value="1"/>
</dbReference>
<comment type="catalytic activity">
    <reaction evidence="2 8">
        <text>Release of an N-terminal amino acid, preferentially leucine, but not glutamic or aspartic acids.</text>
        <dbReference type="EC" id="3.4.11.10"/>
    </reaction>
</comment>
<dbReference type="InterPro" id="IPR008283">
    <property type="entry name" value="Peptidase_M17_N"/>
</dbReference>
<dbReference type="NCBIfam" id="NF002073">
    <property type="entry name" value="PRK00913.1-2"/>
    <property type="match status" value="1"/>
</dbReference>
<keyword evidence="11" id="KW-1185">Reference proteome</keyword>
<dbReference type="GO" id="GO:0004177">
    <property type="term" value="F:aminopeptidase activity"/>
    <property type="evidence" value="ECO:0007669"/>
    <property type="project" value="UniProtKB-KW"/>
</dbReference>
<feature type="domain" description="Cytosol aminopeptidase" evidence="9">
    <location>
        <begin position="329"/>
        <end position="336"/>
    </location>
</feature>
<dbReference type="HAMAP" id="MF_00181">
    <property type="entry name" value="Cytosol_peptidase_M17"/>
    <property type="match status" value="1"/>
</dbReference>
<dbReference type="PANTHER" id="PTHR11963:SF23">
    <property type="entry name" value="CYTOSOL AMINOPEPTIDASE"/>
    <property type="match status" value="1"/>
</dbReference>
<dbReference type="PRINTS" id="PR00481">
    <property type="entry name" value="LAMNOPPTDASE"/>
</dbReference>
<comment type="function">
    <text evidence="7 8">Presumably involved in the processing and regular turnover of intracellular proteins. Catalyzes the removal of unsubstituted N-terminal amino acids from various peptides.</text>
</comment>
<dbReference type="InterPro" id="IPR011356">
    <property type="entry name" value="Leucine_aapep/pepB"/>
</dbReference>
<evidence type="ECO:0000313" key="10">
    <source>
        <dbReference type="EMBL" id="MBP1988468.1"/>
    </source>
</evidence>
<feature type="active site" evidence="8">
    <location>
        <position position="335"/>
    </location>
</feature>
<comment type="caution">
    <text evidence="10">The sequence shown here is derived from an EMBL/GenBank/DDBJ whole genome shotgun (WGS) entry which is preliminary data.</text>
</comment>
<dbReference type="Proteomes" id="UP001519287">
    <property type="component" value="Unassembled WGS sequence"/>
</dbReference>
<evidence type="ECO:0000256" key="1">
    <source>
        <dbReference type="ARBA" id="ARBA00000135"/>
    </source>
</evidence>
<evidence type="ECO:0000256" key="8">
    <source>
        <dbReference type="HAMAP-Rule" id="MF_00181"/>
    </source>
</evidence>
<feature type="binding site" evidence="8">
    <location>
        <position position="333"/>
    </location>
    <ligand>
        <name>Mn(2+)</name>
        <dbReference type="ChEBI" id="CHEBI:29035"/>
        <label>1</label>
    </ligand>
</feature>
<evidence type="ECO:0000256" key="5">
    <source>
        <dbReference type="ARBA" id="ARBA00022670"/>
    </source>
</evidence>
<feature type="binding site" evidence="8">
    <location>
        <position position="331"/>
    </location>
    <ligand>
        <name>Mn(2+)</name>
        <dbReference type="ChEBI" id="CHEBI:29035"/>
        <label>1</label>
    </ligand>
</feature>
<keyword evidence="6 8" id="KW-0378">Hydrolase</keyword>
<name>A0ABS4ILT4_9BACL</name>
<feature type="binding site" evidence="8">
    <location>
        <position position="333"/>
    </location>
    <ligand>
        <name>Mn(2+)</name>
        <dbReference type="ChEBI" id="CHEBI:29035"/>
        <label>2</label>
    </ligand>
</feature>
<keyword evidence="8" id="KW-0464">Manganese</keyword>
<dbReference type="EMBL" id="JAGGLB010000001">
    <property type="protein sequence ID" value="MBP1988468.1"/>
    <property type="molecule type" value="Genomic_DNA"/>
</dbReference>
<dbReference type="InterPro" id="IPR043472">
    <property type="entry name" value="Macro_dom-like"/>
</dbReference>
<feature type="binding site" evidence="8">
    <location>
        <position position="254"/>
    </location>
    <ligand>
        <name>Mn(2+)</name>
        <dbReference type="ChEBI" id="CHEBI:29035"/>
        <label>2</label>
    </ligand>
</feature>
<reference evidence="10 11" key="1">
    <citation type="submission" date="2021-03" db="EMBL/GenBank/DDBJ databases">
        <title>Genomic Encyclopedia of Type Strains, Phase IV (KMG-IV): sequencing the most valuable type-strain genomes for metagenomic binning, comparative biology and taxonomic classification.</title>
        <authorList>
            <person name="Goeker M."/>
        </authorList>
    </citation>
    <scope>NUCLEOTIDE SEQUENCE [LARGE SCALE GENOMIC DNA]</scope>
    <source>
        <strain evidence="10 11">DSM 26048</strain>
    </source>
</reference>
<proteinExistence type="inferred from homology"/>
<accession>A0ABS4ILT4</accession>
<dbReference type="SUPFAM" id="SSF53187">
    <property type="entry name" value="Zn-dependent exopeptidases"/>
    <property type="match status" value="1"/>
</dbReference>
<evidence type="ECO:0000256" key="2">
    <source>
        <dbReference type="ARBA" id="ARBA00000967"/>
    </source>
</evidence>
<comment type="subcellular location">
    <subcellularLocation>
        <location evidence="8">Cytoplasm</location>
    </subcellularLocation>
</comment>
<evidence type="ECO:0000256" key="7">
    <source>
        <dbReference type="ARBA" id="ARBA00049972"/>
    </source>
</evidence>
<dbReference type="PANTHER" id="PTHR11963">
    <property type="entry name" value="LEUCINE AMINOPEPTIDASE-RELATED"/>
    <property type="match status" value="1"/>
</dbReference>
<sequence length="482" mass="51189">MNFVVGASEATEGSQVKVIVIFKDRMELSILDGIDSKESMGEKGVITWQYGRRGEPHLLLVGLGDEAKLTTEIIRAAAGSAGRAVEQQKLESAEVVLEILKYGEALSEATALTAWVEGWLLGTYAFDKYKTKKAPRHVQTVHLQSAEGVDVDKAVRLGEIRAEGTILARDLGNEPPNQLRPDTLVQRAVEHFAKENKNVKVQVYQGEQLAEKQMNGIIAVGKGSVHPPALLELSYCSDPSKPLIALVGKGITFDTGGISLKSGRDLSDMRIDMGGAAAVLGALHIIVASGIAVNVVAIVATAENMPDGASMLPGEVIQYANQITVQVKNTDAEGRLVLADALIHAANLGAARIVDIATLTGACAVSLGERMAGVWGDDSMTAKLQSIGRSNGDKAWPMPLEDEYEDMLESHYADLSNISMGPYGGAITAALFLRRFVDSSIPWAHVDMAGPMEADATKGYIAAGATGYGARLLADFTAEYSG</sequence>
<feature type="active site" evidence="8">
    <location>
        <position position="261"/>
    </location>
</feature>
<dbReference type="Gene3D" id="3.40.630.10">
    <property type="entry name" value="Zn peptidases"/>
    <property type="match status" value="1"/>
</dbReference>
<evidence type="ECO:0000313" key="11">
    <source>
        <dbReference type="Proteomes" id="UP001519287"/>
    </source>
</evidence>
<dbReference type="EC" id="3.4.11.1" evidence="8"/>
<dbReference type="CDD" id="cd00433">
    <property type="entry name" value="Peptidase_M17"/>
    <property type="match status" value="1"/>
</dbReference>
<evidence type="ECO:0000256" key="4">
    <source>
        <dbReference type="ARBA" id="ARBA00022438"/>
    </source>
</evidence>
<comment type="catalytic activity">
    <reaction evidence="1 8">
        <text>Release of an N-terminal amino acid, Xaa-|-Yaa-, in which Xaa is preferably Leu, but may be other amino acids including Pro although not Arg or Lys, and Yaa may be Pro. Amino acid amides and methyl esters are also readily hydrolyzed, but rates on arylamides are exceedingly low.</text>
        <dbReference type="EC" id="3.4.11.1"/>
    </reaction>
</comment>
<dbReference type="Gene3D" id="3.40.220.10">
    <property type="entry name" value="Leucine Aminopeptidase, subunit E, domain 1"/>
    <property type="match status" value="1"/>
</dbReference>
<dbReference type="RefSeq" id="WP_209968392.1">
    <property type="nucleotide sequence ID" value="NZ_JAGGLB010000001.1"/>
</dbReference>
<feature type="binding site" evidence="8">
    <location>
        <position position="272"/>
    </location>
    <ligand>
        <name>Mn(2+)</name>
        <dbReference type="ChEBI" id="CHEBI:29035"/>
        <label>2</label>
    </ligand>
</feature>
<dbReference type="InterPro" id="IPR023042">
    <property type="entry name" value="Peptidase_M17_leu_NH2_pept"/>
</dbReference>
<feature type="binding site" evidence="8">
    <location>
        <position position="249"/>
    </location>
    <ligand>
        <name>Mn(2+)</name>
        <dbReference type="ChEBI" id="CHEBI:29035"/>
        <label>2</label>
    </ligand>
</feature>
<evidence type="ECO:0000256" key="6">
    <source>
        <dbReference type="ARBA" id="ARBA00022801"/>
    </source>
</evidence>
<keyword evidence="8" id="KW-0963">Cytoplasm</keyword>
<dbReference type="EC" id="3.4.11.10" evidence="8"/>
<protein>
    <recommendedName>
        <fullName evidence="8">Probable cytosol aminopeptidase</fullName>
        <ecNumber evidence="8">3.4.11.1</ecNumber>
    </recommendedName>
    <alternativeName>
        <fullName evidence="8">Leucine aminopeptidase</fullName>
        <shortName evidence="8">LAP</shortName>
        <ecNumber evidence="8">3.4.11.10</ecNumber>
    </alternativeName>
    <alternativeName>
        <fullName evidence="8">Leucyl aminopeptidase</fullName>
    </alternativeName>
</protein>
<comment type="similarity">
    <text evidence="3 8">Belongs to the peptidase M17 family.</text>
</comment>
<organism evidence="10 11">
    <name type="scientific">Paenibacillus eucommiae</name>
    <dbReference type="NCBI Taxonomy" id="1355755"/>
    <lineage>
        <taxon>Bacteria</taxon>
        <taxon>Bacillati</taxon>
        <taxon>Bacillota</taxon>
        <taxon>Bacilli</taxon>
        <taxon>Bacillales</taxon>
        <taxon>Paenibacillaceae</taxon>
        <taxon>Paenibacillus</taxon>
    </lineage>
</organism>
<dbReference type="InterPro" id="IPR000819">
    <property type="entry name" value="Peptidase_M17_C"/>
</dbReference>